<accession>B4M5Z8</accession>
<dbReference type="InParanoid" id="B4M5Z8"/>
<dbReference type="Proteomes" id="UP000008792">
    <property type="component" value="Unassembled WGS sequence"/>
</dbReference>
<dbReference type="SMART" id="SM00355">
    <property type="entry name" value="ZnF_C2H2"/>
    <property type="match status" value="8"/>
</dbReference>
<dbReference type="KEGG" id="dvi:6633084"/>
<feature type="domain" description="C2H2-type" evidence="8">
    <location>
        <begin position="137"/>
        <end position="159"/>
    </location>
</feature>
<dbReference type="GO" id="GO:0000981">
    <property type="term" value="F:DNA-binding transcription factor activity, RNA polymerase II-specific"/>
    <property type="evidence" value="ECO:0007669"/>
    <property type="project" value="TreeGrafter"/>
</dbReference>
<protein>
    <recommendedName>
        <fullName evidence="8">C2H2-type domain-containing protein</fullName>
    </recommendedName>
</protein>
<dbReference type="SMR" id="B4M5Z8"/>
<feature type="domain" description="C2H2-type" evidence="8">
    <location>
        <begin position="222"/>
        <end position="249"/>
    </location>
</feature>
<keyword evidence="4 7" id="KW-0863">Zinc-finger</keyword>
<dbReference type="PANTHER" id="PTHR24379:SF127">
    <property type="entry name" value="BLOODY FINGERS-RELATED"/>
    <property type="match status" value="1"/>
</dbReference>
<proteinExistence type="predicted"/>
<evidence type="ECO:0000256" key="4">
    <source>
        <dbReference type="ARBA" id="ARBA00022771"/>
    </source>
</evidence>
<evidence type="ECO:0000256" key="2">
    <source>
        <dbReference type="ARBA" id="ARBA00022723"/>
    </source>
</evidence>
<feature type="domain" description="C2H2-type" evidence="8">
    <location>
        <begin position="193"/>
        <end position="220"/>
    </location>
</feature>
<evidence type="ECO:0000256" key="6">
    <source>
        <dbReference type="ARBA" id="ARBA00023242"/>
    </source>
</evidence>
<feature type="domain" description="C2H2-type" evidence="8">
    <location>
        <begin position="109"/>
        <end position="136"/>
    </location>
</feature>
<gene>
    <name evidence="9" type="primary">Dvir\GJ10480</name>
    <name evidence="9" type="ORF">Dvir_GJ10480</name>
</gene>
<dbReference type="eggNOG" id="KOG1721">
    <property type="taxonomic scope" value="Eukaryota"/>
</dbReference>
<evidence type="ECO:0000313" key="9">
    <source>
        <dbReference type="EMBL" id="EDW59074.2"/>
    </source>
</evidence>
<dbReference type="PROSITE" id="PS00028">
    <property type="entry name" value="ZINC_FINGER_C2H2_1"/>
    <property type="match status" value="6"/>
</dbReference>
<dbReference type="GO" id="GO:0005634">
    <property type="term" value="C:nucleus"/>
    <property type="evidence" value="ECO:0007669"/>
    <property type="project" value="UniProtKB-SubCell"/>
</dbReference>
<keyword evidence="6" id="KW-0539">Nucleus</keyword>
<dbReference type="SUPFAM" id="SSF57667">
    <property type="entry name" value="beta-beta-alpha zinc fingers"/>
    <property type="match status" value="4"/>
</dbReference>
<evidence type="ECO:0000256" key="1">
    <source>
        <dbReference type="ARBA" id="ARBA00004123"/>
    </source>
</evidence>
<feature type="domain" description="C2H2-type" evidence="8">
    <location>
        <begin position="164"/>
        <end position="191"/>
    </location>
</feature>
<dbReference type="OrthoDB" id="6077919at2759"/>
<dbReference type="GO" id="GO:0000977">
    <property type="term" value="F:RNA polymerase II transcription regulatory region sequence-specific DNA binding"/>
    <property type="evidence" value="ECO:0007669"/>
    <property type="project" value="TreeGrafter"/>
</dbReference>
<organism evidence="9 10">
    <name type="scientific">Drosophila virilis</name>
    <name type="common">Fruit fly</name>
    <dbReference type="NCBI Taxonomy" id="7244"/>
    <lineage>
        <taxon>Eukaryota</taxon>
        <taxon>Metazoa</taxon>
        <taxon>Ecdysozoa</taxon>
        <taxon>Arthropoda</taxon>
        <taxon>Hexapoda</taxon>
        <taxon>Insecta</taxon>
        <taxon>Pterygota</taxon>
        <taxon>Neoptera</taxon>
        <taxon>Endopterygota</taxon>
        <taxon>Diptera</taxon>
        <taxon>Brachycera</taxon>
        <taxon>Muscomorpha</taxon>
        <taxon>Ephydroidea</taxon>
        <taxon>Drosophilidae</taxon>
        <taxon>Drosophila</taxon>
    </lineage>
</organism>
<sequence length="451" mass="51410">MGKCPRCNCEASGQNRLVTDSCGHSKCRLCLLADVSDCSECKITRALPEAEADRPEQPVTVVKALAHTTANHITSTTQGYHCTVCNKSFRSRTQQYYHRACGNEQLKKFHCTQCPRRFATRSHLKYHQNSHGNNSSYSCSICNKPFKQQLLLQRHMRAHNLPAFSCQNCPRLFRSQSALTVHAALHSGDSLPHKCVTCCKHYLTKANLKQHQLKHEQSTARHSCSVCNKTFLRSSTLRLHQKRHSKRPRHACSQCNKTFNDADALTRHIKQHTAMQHYRCMQCEVTVNRRDNMLRHLRSMHPGVQFETGVQVIEAEPSNLAKPAPAETSVQNLRYNSVIKSVGNVEPVMVPISQPELEPEKTPPNAAPMPDKTQKENVKLYRKIILDLDNEEYSNELSNGLDMDEAETVANAQQVTLHTQPQHQRVPGQGSSNFRHWRKNFKYSYENEHTN</sequence>
<dbReference type="InterPro" id="IPR013087">
    <property type="entry name" value="Znf_C2H2_type"/>
</dbReference>
<name>B4M5Z8_DROVI</name>
<keyword evidence="10" id="KW-1185">Reference proteome</keyword>
<evidence type="ECO:0000256" key="5">
    <source>
        <dbReference type="ARBA" id="ARBA00022833"/>
    </source>
</evidence>
<keyword evidence="2" id="KW-0479">Metal-binding</keyword>
<dbReference type="GO" id="GO:0008270">
    <property type="term" value="F:zinc ion binding"/>
    <property type="evidence" value="ECO:0007669"/>
    <property type="project" value="UniProtKB-KW"/>
</dbReference>
<evidence type="ECO:0000259" key="8">
    <source>
        <dbReference type="PROSITE" id="PS50157"/>
    </source>
</evidence>
<dbReference type="FunFam" id="3.30.160.60:FF:000145">
    <property type="entry name" value="Zinc finger protein 574"/>
    <property type="match status" value="1"/>
</dbReference>
<evidence type="ECO:0000256" key="7">
    <source>
        <dbReference type="PROSITE-ProRule" id="PRU00042"/>
    </source>
</evidence>
<dbReference type="AlphaFoldDB" id="B4M5Z8"/>
<dbReference type="PANTHER" id="PTHR24379">
    <property type="entry name" value="KRAB AND ZINC FINGER DOMAIN-CONTAINING"/>
    <property type="match status" value="1"/>
</dbReference>
<keyword evidence="5" id="KW-0862">Zinc</keyword>
<dbReference type="InterPro" id="IPR036236">
    <property type="entry name" value="Znf_C2H2_sf"/>
</dbReference>
<comment type="subcellular location">
    <subcellularLocation>
        <location evidence="1">Nucleus</location>
    </subcellularLocation>
</comment>
<evidence type="ECO:0000313" key="10">
    <source>
        <dbReference type="Proteomes" id="UP000008792"/>
    </source>
</evidence>
<dbReference type="STRING" id="7244.B4M5Z8"/>
<dbReference type="EMBL" id="CH940652">
    <property type="protein sequence ID" value="EDW59074.2"/>
    <property type="molecule type" value="Genomic_DNA"/>
</dbReference>
<keyword evidence="3" id="KW-0677">Repeat</keyword>
<dbReference type="Gene3D" id="3.30.160.60">
    <property type="entry name" value="Classic Zinc Finger"/>
    <property type="match status" value="4"/>
</dbReference>
<feature type="domain" description="C2H2-type" evidence="8">
    <location>
        <begin position="278"/>
        <end position="306"/>
    </location>
</feature>
<evidence type="ECO:0000256" key="3">
    <source>
        <dbReference type="ARBA" id="ARBA00022737"/>
    </source>
</evidence>
<reference evidence="9 10" key="1">
    <citation type="journal article" date="2007" name="Nature">
        <title>Evolution of genes and genomes on the Drosophila phylogeny.</title>
        <authorList>
            <consortium name="Drosophila 12 Genomes Consortium"/>
            <person name="Clark A.G."/>
            <person name="Eisen M.B."/>
            <person name="Smith D.R."/>
            <person name="Bergman C.M."/>
            <person name="Oliver B."/>
            <person name="Markow T.A."/>
            <person name="Kaufman T.C."/>
            <person name="Kellis M."/>
            <person name="Gelbart W."/>
            <person name="Iyer V.N."/>
            <person name="Pollard D.A."/>
            <person name="Sackton T.B."/>
            <person name="Larracuente A.M."/>
            <person name="Singh N.D."/>
            <person name="Abad J.P."/>
            <person name="Abt D.N."/>
            <person name="Adryan B."/>
            <person name="Aguade M."/>
            <person name="Akashi H."/>
            <person name="Anderson W.W."/>
            <person name="Aquadro C.F."/>
            <person name="Ardell D.H."/>
            <person name="Arguello R."/>
            <person name="Artieri C.G."/>
            <person name="Barbash D.A."/>
            <person name="Barker D."/>
            <person name="Barsanti P."/>
            <person name="Batterham P."/>
            <person name="Batzoglou S."/>
            <person name="Begun D."/>
            <person name="Bhutkar A."/>
            <person name="Blanco E."/>
            <person name="Bosak S.A."/>
            <person name="Bradley R.K."/>
            <person name="Brand A.D."/>
            <person name="Brent M.R."/>
            <person name="Brooks A.N."/>
            <person name="Brown R.H."/>
            <person name="Butlin R.K."/>
            <person name="Caggese C."/>
            <person name="Calvi B.R."/>
            <person name="Bernardo de Carvalho A."/>
            <person name="Caspi A."/>
            <person name="Castrezana S."/>
            <person name="Celniker S.E."/>
            <person name="Chang J.L."/>
            <person name="Chapple C."/>
            <person name="Chatterji S."/>
            <person name="Chinwalla A."/>
            <person name="Civetta A."/>
            <person name="Clifton S.W."/>
            <person name="Comeron J.M."/>
            <person name="Costello J.C."/>
            <person name="Coyne J.A."/>
            <person name="Daub J."/>
            <person name="David R.G."/>
            <person name="Delcher A.L."/>
            <person name="Delehaunty K."/>
            <person name="Do C.B."/>
            <person name="Ebling H."/>
            <person name="Edwards K."/>
            <person name="Eickbush T."/>
            <person name="Evans J.D."/>
            <person name="Filipski A."/>
            <person name="Findeiss S."/>
            <person name="Freyhult E."/>
            <person name="Fulton L."/>
            <person name="Fulton R."/>
            <person name="Garcia A.C."/>
            <person name="Gardiner A."/>
            <person name="Garfield D.A."/>
            <person name="Garvin B.E."/>
            <person name="Gibson G."/>
            <person name="Gilbert D."/>
            <person name="Gnerre S."/>
            <person name="Godfrey J."/>
            <person name="Good R."/>
            <person name="Gotea V."/>
            <person name="Gravely B."/>
            <person name="Greenberg A.J."/>
            <person name="Griffiths-Jones S."/>
            <person name="Gross S."/>
            <person name="Guigo R."/>
            <person name="Gustafson E.A."/>
            <person name="Haerty W."/>
            <person name="Hahn M.W."/>
            <person name="Halligan D.L."/>
            <person name="Halpern A.L."/>
            <person name="Halter G.M."/>
            <person name="Han M.V."/>
            <person name="Heger A."/>
            <person name="Hillier L."/>
            <person name="Hinrichs A.S."/>
            <person name="Holmes I."/>
            <person name="Hoskins R.A."/>
            <person name="Hubisz M.J."/>
            <person name="Hultmark D."/>
            <person name="Huntley M.A."/>
            <person name="Jaffe D.B."/>
            <person name="Jagadeeshan S."/>
            <person name="Jeck W.R."/>
            <person name="Johnson J."/>
            <person name="Jones C.D."/>
            <person name="Jordan W.C."/>
            <person name="Karpen G.H."/>
            <person name="Kataoka E."/>
            <person name="Keightley P.D."/>
            <person name="Kheradpour P."/>
            <person name="Kirkness E.F."/>
            <person name="Koerich L.B."/>
            <person name="Kristiansen K."/>
            <person name="Kudrna D."/>
            <person name="Kulathinal R.J."/>
            <person name="Kumar S."/>
            <person name="Kwok R."/>
            <person name="Lander E."/>
            <person name="Langley C.H."/>
            <person name="Lapoint R."/>
            <person name="Lazzaro B.P."/>
            <person name="Lee S.J."/>
            <person name="Levesque L."/>
            <person name="Li R."/>
            <person name="Lin C.F."/>
            <person name="Lin M.F."/>
            <person name="Lindblad-Toh K."/>
            <person name="Llopart A."/>
            <person name="Long M."/>
            <person name="Low L."/>
            <person name="Lozovsky E."/>
            <person name="Lu J."/>
            <person name="Luo M."/>
            <person name="Machado C.A."/>
            <person name="Makalowski W."/>
            <person name="Marzo M."/>
            <person name="Matsuda M."/>
            <person name="Matzkin L."/>
            <person name="McAllister B."/>
            <person name="McBride C.S."/>
            <person name="McKernan B."/>
            <person name="McKernan K."/>
            <person name="Mendez-Lago M."/>
            <person name="Minx P."/>
            <person name="Mollenhauer M.U."/>
            <person name="Montooth K."/>
            <person name="Mount S.M."/>
            <person name="Mu X."/>
            <person name="Myers E."/>
            <person name="Negre B."/>
            <person name="Newfeld S."/>
            <person name="Nielsen R."/>
            <person name="Noor M.A."/>
            <person name="O'Grady P."/>
            <person name="Pachter L."/>
            <person name="Papaceit M."/>
            <person name="Parisi M.J."/>
            <person name="Parisi M."/>
            <person name="Parts L."/>
            <person name="Pedersen J.S."/>
            <person name="Pesole G."/>
            <person name="Phillippy A.M."/>
            <person name="Ponting C.P."/>
            <person name="Pop M."/>
            <person name="Porcelli D."/>
            <person name="Powell J.R."/>
            <person name="Prohaska S."/>
            <person name="Pruitt K."/>
            <person name="Puig M."/>
            <person name="Quesneville H."/>
            <person name="Ram K.R."/>
            <person name="Rand D."/>
            <person name="Rasmussen M.D."/>
            <person name="Reed L.K."/>
            <person name="Reenan R."/>
            <person name="Reily A."/>
            <person name="Remington K.A."/>
            <person name="Rieger T.T."/>
            <person name="Ritchie M.G."/>
            <person name="Robin C."/>
            <person name="Rogers Y.H."/>
            <person name="Rohde C."/>
            <person name="Rozas J."/>
            <person name="Rubenfield M.J."/>
            <person name="Ruiz A."/>
            <person name="Russo S."/>
            <person name="Salzberg S.L."/>
            <person name="Sanchez-Gracia A."/>
            <person name="Saranga D.J."/>
            <person name="Sato H."/>
            <person name="Schaeffer S.W."/>
            <person name="Schatz M.C."/>
            <person name="Schlenke T."/>
            <person name="Schwartz R."/>
            <person name="Segarra C."/>
            <person name="Singh R.S."/>
            <person name="Sirot L."/>
            <person name="Sirota M."/>
            <person name="Sisneros N.B."/>
            <person name="Smith C.D."/>
            <person name="Smith T.F."/>
            <person name="Spieth J."/>
            <person name="Stage D.E."/>
            <person name="Stark A."/>
            <person name="Stephan W."/>
            <person name="Strausberg R.L."/>
            <person name="Strempel S."/>
            <person name="Sturgill D."/>
            <person name="Sutton G."/>
            <person name="Sutton G.G."/>
            <person name="Tao W."/>
            <person name="Teichmann S."/>
            <person name="Tobari Y.N."/>
            <person name="Tomimura Y."/>
            <person name="Tsolas J.M."/>
            <person name="Valente V.L."/>
            <person name="Venter E."/>
            <person name="Venter J.C."/>
            <person name="Vicario S."/>
            <person name="Vieira F.G."/>
            <person name="Vilella A.J."/>
            <person name="Villasante A."/>
            <person name="Walenz B."/>
            <person name="Wang J."/>
            <person name="Wasserman M."/>
            <person name="Watts T."/>
            <person name="Wilson D."/>
            <person name="Wilson R.K."/>
            <person name="Wing R.A."/>
            <person name="Wolfner M.F."/>
            <person name="Wong A."/>
            <person name="Wong G.K."/>
            <person name="Wu C.I."/>
            <person name="Wu G."/>
            <person name="Yamamoto D."/>
            <person name="Yang H.P."/>
            <person name="Yang S.P."/>
            <person name="Yorke J.A."/>
            <person name="Yoshida K."/>
            <person name="Zdobnov E."/>
            <person name="Zhang P."/>
            <person name="Zhang Y."/>
            <person name="Zimin A.V."/>
            <person name="Baldwin J."/>
            <person name="Abdouelleil A."/>
            <person name="Abdulkadir J."/>
            <person name="Abebe A."/>
            <person name="Abera B."/>
            <person name="Abreu J."/>
            <person name="Acer S.C."/>
            <person name="Aftuck L."/>
            <person name="Alexander A."/>
            <person name="An P."/>
            <person name="Anderson E."/>
            <person name="Anderson S."/>
            <person name="Arachi H."/>
            <person name="Azer M."/>
            <person name="Bachantsang P."/>
            <person name="Barry A."/>
            <person name="Bayul T."/>
            <person name="Berlin A."/>
            <person name="Bessette D."/>
            <person name="Bloom T."/>
            <person name="Blye J."/>
            <person name="Boguslavskiy L."/>
            <person name="Bonnet C."/>
            <person name="Boukhgalter B."/>
            <person name="Bourzgui I."/>
            <person name="Brown A."/>
            <person name="Cahill P."/>
            <person name="Channer S."/>
            <person name="Cheshatsang Y."/>
            <person name="Chuda L."/>
            <person name="Citroen M."/>
            <person name="Collymore A."/>
            <person name="Cooke P."/>
            <person name="Costello M."/>
            <person name="D'Aco K."/>
            <person name="Daza R."/>
            <person name="De Haan G."/>
            <person name="DeGray S."/>
            <person name="DeMaso C."/>
            <person name="Dhargay N."/>
            <person name="Dooley K."/>
            <person name="Dooley E."/>
            <person name="Doricent M."/>
            <person name="Dorje P."/>
            <person name="Dorjee K."/>
            <person name="Dupes A."/>
            <person name="Elong R."/>
            <person name="Falk J."/>
            <person name="Farina A."/>
            <person name="Faro S."/>
            <person name="Ferguson D."/>
            <person name="Fisher S."/>
            <person name="Foley C.D."/>
            <person name="Franke A."/>
            <person name="Friedrich D."/>
            <person name="Gadbois L."/>
            <person name="Gearin G."/>
            <person name="Gearin C.R."/>
            <person name="Giannoukos G."/>
            <person name="Goode T."/>
            <person name="Graham J."/>
            <person name="Grandbois E."/>
            <person name="Grewal S."/>
            <person name="Gyaltsen K."/>
            <person name="Hafez N."/>
            <person name="Hagos B."/>
            <person name="Hall J."/>
            <person name="Henson C."/>
            <person name="Hollinger A."/>
            <person name="Honan T."/>
            <person name="Huard M.D."/>
            <person name="Hughes L."/>
            <person name="Hurhula B."/>
            <person name="Husby M.E."/>
            <person name="Kamat A."/>
            <person name="Kanga B."/>
            <person name="Kashin S."/>
            <person name="Khazanovich D."/>
            <person name="Kisner P."/>
            <person name="Lance K."/>
            <person name="Lara M."/>
            <person name="Lee W."/>
            <person name="Lennon N."/>
            <person name="Letendre F."/>
            <person name="LeVine R."/>
            <person name="Lipovsky A."/>
            <person name="Liu X."/>
            <person name="Liu J."/>
            <person name="Liu S."/>
            <person name="Lokyitsang T."/>
            <person name="Lokyitsang Y."/>
            <person name="Lubonja R."/>
            <person name="Lui A."/>
            <person name="MacDonald P."/>
            <person name="Magnisalis V."/>
            <person name="Maru K."/>
            <person name="Matthews C."/>
            <person name="McCusker W."/>
            <person name="McDonough S."/>
            <person name="Mehta T."/>
            <person name="Meldrim J."/>
            <person name="Meneus L."/>
            <person name="Mihai O."/>
            <person name="Mihalev A."/>
            <person name="Mihova T."/>
            <person name="Mittelman R."/>
            <person name="Mlenga V."/>
            <person name="Montmayeur A."/>
            <person name="Mulrain L."/>
            <person name="Navidi A."/>
            <person name="Naylor J."/>
            <person name="Negash T."/>
            <person name="Nguyen T."/>
            <person name="Nguyen N."/>
            <person name="Nicol R."/>
            <person name="Norbu C."/>
            <person name="Norbu N."/>
            <person name="Novod N."/>
            <person name="O'Neill B."/>
            <person name="Osman S."/>
            <person name="Markiewicz E."/>
            <person name="Oyono O.L."/>
            <person name="Patti C."/>
            <person name="Phunkhang P."/>
            <person name="Pierre F."/>
            <person name="Priest M."/>
            <person name="Raghuraman S."/>
            <person name="Rege F."/>
            <person name="Reyes R."/>
            <person name="Rise C."/>
            <person name="Rogov P."/>
            <person name="Ross K."/>
            <person name="Ryan E."/>
            <person name="Settipalli S."/>
            <person name="Shea T."/>
            <person name="Sherpa N."/>
            <person name="Shi L."/>
            <person name="Shih D."/>
            <person name="Sparrow T."/>
            <person name="Spaulding J."/>
            <person name="Stalker J."/>
            <person name="Stange-Thomann N."/>
            <person name="Stavropoulos S."/>
            <person name="Stone C."/>
            <person name="Strader C."/>
            <person name="Tesfaye S."/>
            <person name="Thomson T."/>
            <person name="Thoulutsang Y."/>
            <person name="Thoulutsang D."/>
            <person name="Topham K."/>
            <person name="Topping I."/>
            <person name="Tsamla T."/>
            <person name="Vassiliev H."/>
            <person name="Vo A."/>
            <person name="Wangchuk T."/>
            <person name="Wangdi T."/>
            <person name="Weiand M."/>
            <person name="Wilkinson J."/>
            <person name="Wilson A."/>
            <person name="Yadav S."/>
            <person name="Young G."/>
            <person name="Yu Q."/>
            <person name="Zembek L."/>
            <person name="Zhong D."/>
            <person name="Zimmer A."/>
            <person name="Zwirko Z."/>
            <person name="Jaffe D.B."/>
            <person name="Alvarez P."/>
            <person name="Brockman W."/>
            <person name="Butler J."/>
            <person name="Chin C."/>
            <person name="Gnerre S."/>
            <person name="Grabherr M."/>
            <person name="Kleber M."/>
            <person name="Mauceli E."/>
            <person name="MacCallum I."/>
        </authorList>
    </citation>
    <scope>NUCLEOTIDE SEQUENCE [LARGE SCALE GENOMIC DNA]</scope>
    <source>
        <strain evidence="10">Tucson 15010-1051.87</strain>
    </source>
</reference>
<feature type="domain" description="C2H2-type" evidence="8">
    <location>
        <begin position="250"/>
        <end position="277"/>
    </location>
</feature>
<dbReference type="HOGENOM" id="CLU_040464_0_0_1"/>
<dbReference type="PROSITE" id="PS50157">
    <property type="entry name" value="ZINC_FINGER_C2H2_2"/>
    <property type="match status" value="7"/>
</dbReference>
<dbReference type="Pfam" id="PF00096">
    <property type="entry name" value="zf-C2H2"/>
    <property type="match status" value="5"/>
</dbReference>